<dbReference type="Proteomes" id="UP001193389">
    <property type="component" value="Chromosome"/>
</dbReference>
<dbReference type="Gene3D" id="2.115.10.20">
    <property type="entry name" value="Glycosyl hydrolase domain, family 43"/>
    <property type="match status" value="1"/>
</dbReference>
<dbReference type="SMART" id="SM00813">
    <property type="entry name" value="Alpha-L-AF_C"/>
    <property type="match status" value="1"/>
</dbReference>
<dbReference type="KEGG" id="anf:AQPE_2593"/>
<dbReference type="FunFam" id="3.20.20.80:FF:000090">
    <property type="entry name" value="Alpha-L-arabinofuranosidase A"/>
    <property type="match status" value="1"/>
</dbReference>
<evidence type="ECO:0000259" key="9">
    <source>
        <dbReference type="SMART" id="SM00813"/>
    </source>
</evidence>
<evidence type="ECO:0000256" key="1">
    <source>
        <dbReference type="ARBA" id="ARBA00001462"/>
    </source>
</evidence>
<protein>
    <recommendedName>
        <fullName evidence="4">non-reducing end alpha-L-arabinofuranosidase</fullName>
        <ecNumber evidence="4">3.2.1.55</ecNumber>
    </recommendedName>
</protein>
<accession>A0A5K7SA24</accession>
<dbReference type="PANTHER" id="PTHR31776">
    <property type="entry name" value="ALPHA-L-ARABINOFURANOSIDASE 1"/>
    <property type="match status" value="1"/>
</dbReference>
<keyword evidence="7" id="KW-0326">Glycosidase</keyword>
<dbReference type="InterPro" id="IPR055133">
    <property type="entry name" value="BT_3657-like_N"/>
</dbReference>
<dbReference type="InterPro" id="IPR051563">
    <property type="entry name" value="Glycosyl_Hydrolase_51"/>
</dbReference>
<dbReference type="Gene3D" id="2.60.40.1180">
    <property type="entry name" value="Golgi alpha-mannosidase II"/>
    <property type="match status" value="1"/>
</dbReference>
<reference evidence="10" key="1">
    <citation type="journal article" date="2020" name="Int. J. Syst. Evol. Microbiol.">
        <title>Aquipluma nitroreducens gen. nov. sp. nov., a novel facultatively anaerobic bacterium isolated from a freshwater lake.</title>
        <authorList>
            <person name="Watanabe M."/>
            <person name="Kojima H."/>
            <person name="Fukui M."/>
        </authorList>
    </citation>
    <scope>NUCLEOTIDE SEQUENCE</scope>
    <source>
        <strain evidence="10">MeG22</strain>
    </source>
</reference>
<dbReference type="InterPro" id="IPR017853">
    <property type="entry name" value="GH"/>
</dbReference>
<comment type="similarity">
    <text evidence="3">Belongs to the glycosyl hydrolase 43 family.</text>
</comment>
<evidence type="ECO:0000256" key="2">
    <source>
        <dbReference type="ARBA" id="ARBA00007186"/>
    </source>
</evidence>
<proteinExistence type="inferred from homology"/>
<dbReference type="Pfam" id="PF06964">
    <property type="entry name" value="Alpha-L-AF_C"/>
    <property type="match status" value="1"/>
</dbReference>
<dbReference type="RefSeq" id="WP_318346769.1">
    <property type="nucleotide sequence ID" value="NZ_AP018694.1"/>
</dbReference>
<dbReference type="Gene3D" id="3.20.20.80">
    <property type="entry name" value="Glycosidases"/>
    <property type="match status" value="1"/>
</dbReference>
<dbReference type="SUPFAM" id="SSF51445">
    <property type="entry name" value="(Trans)glycosidases"/>
    <property type="match status" value="1"/>
</dbReference>
<evidence type="ECO:0000256" key="6">
    <source>
        <dbReference type="ARBA" id="ARBA00022801"/>
    </source>
</evidence>
<dbReference type="GO" id="GO:0046373">
    <property type="term" value="P:L-arabinose metabolic process"/>
    <property type="evidence" value="ECO:0007669"/>
    <property type="project" value="InterPro"/>
</dbReference>
<evidence type="ECO:0000256" key="5">
    <source>
        <dbReference type="ARBA" id="ARBA00022729"/>
    </source>
</evidence>
<dbReference type="Gene3D" id="2.60.40.2340">
    <property type="match status" value="1"/>
</dbReference>
<evidence type="ECO:0000313" key="11">
    <source>
        <dbReference type="Proteomes" id="UP001193389"/>
    </source>
</evidence>
<dbReference type="CDD" id="cd18828">
    <property type="entry name" value="GH43_BT3675-like"/>
    <property type="match status" value="1"/>
</dbReference>
<keyword evidence="5 8" id="KW-0732">Signal</keyword>
<comment type="catalytic activity">
    <reaction evidence="1">
        <text>Hydrolysis of terminal non-reducing alpha-L-arabinofuranoside residues in alpha-L-arabinosides.</text>
        <dbReference type="EC" id="3.2.1.55"/>
    </reaction>
</comment>
<evidence type="ECO:0000256" key="3">
    <source>
        <dbReference type="ARBA" id="ARBA00009865"/>
    </source>
</evidence>
<evidence type="ECO:0000256" key="8">
    <source>
        <dbReference type="SAM" id="SignalP"/>
    </source>
</evidence>
<dbReference type="Pfam" id="PF22847">
    <property type="entry name" value="BT_3657-like_N"/>
    <property type="match status" value="1"/>
</dbReference>
<evidence type="ECO:0000256" key="4">
    <source>
        <dbReference type="ARBA" id="ARBA00012670"/>
    </source>
</evidence>
<evidence type="ECO:0000313" key="10">
    <source>
        <dbReference type="EMBL" id="BBE18431.1"/>
    </source>
</evidence>
<feature type="signal peptide" evidence="8">
    <location>
        <begin position="1"/>
        <end position="21"/>
    </location>
</feature>
<dbReference type="InterPro" id="IPR013780">
    <property type="entry name" value="Glyco_hydro_b"/>
</dbReference>
<feature type="domain" description="Alpha-L-arabinofuranosidase C-terminal" evidence="9">
    <location>
        <begin position="682"/>
        <end position="854"/>
    </location>
</feature>
<sequence length="1254" mass="140745">MKRTFLFLCLMVLLVGKATFGAVTPISNQPDSVYLFSYSTEKSAGHSGLYFAWSADQKNWTSIGPEMRFLFSDYGRWGVEKRMITPFLFQSSNGMWHCVWSLNEHTGTFAHAESKDLIYWYPQTYPVVMTGNNCLRPEVSFKNKQYQISWISNKSGREKAFYVTTTDFKNYTSATEMPLNNRLNSRKEVNISGTKETGAIHKVAWELVENLLNKQKLNVYRDQLGSENAKTDSVRFASLKSVDATITIDNSKSKKISDLLIGVFFEDINYAADGGLYAELLQNRDFEFALSDKEGKDKNWNSTKAWHLIGDGATFTIDSVSPIHPNNSHFAVLKIEKAGAGLVNEGWDGIAVKAGDKYNFSVFARNPDMKSKKLHIRLTGKNGEIYGQTIVQTKASGWNKLEAVLTATISVSDAHLEIIPQTSGTIDLDMISLFPQKTFKNHKNGLRADLAQTIADIHPRFIRFPGGCVAHGDGLGNIYRWKNTVGPLESRKPQKNLWGYHQSAGLGYYEYFQFCDDIGAEPLPVIAAGVPCQNSATGGAGQQGGIPMCDMDNYVQDVLDLIEWANGDVKTKWGKLRAEAGHPKPFNLKYVGIGNEDLINDIFEERFTMIYKAVKEKHPEITVIGTVGPSFEGTDYVEGWKIATKLQVPMVDEHYYQSPGWFINNQDYYDKYDRSKSKVYLGEYASWGSTIYNALAEALYLTSLERNGDVVSMTSYAPLLAKEGHTQWNPDLIYFNNSEVEPTVNYSVQQLYGQNSGDTYLASDVKLSDKNESIGKRVAVSVVRDSKSNDLIVKLVNMLPVAVKANVILNEVDEIRSTATRTVLTGLPADKNARPVTDQISVSGEFPYSMPAYSFTVIRINHEKRPAEPKSDLLKKQNVYFQTEAKKIYLPVKRGANLSRFNPEFKAAEGVSISPSGVQNFAKGPVNYTFKSGEGKEIYQVTASEDHNPVLEGFYADPEILYSEKTGKYYLYPTSDGFNNWSGNYFKVFSSDNLVDWKDEGIIIDLKKDVSWANRNAWAPCIVEKKINGEYKYFYYFTAAQKIGVAVADNPTGPFVDSGKALIDFKPKGITGGQEIDPDVFTNPKTGKSYLYWGNGYMAAAELNDDMISINLKTMKLMNVDDTFREGSYVIYRNGTYYFMWSEDDTRSPNYKVRYATSDSPLGKLTIPEKNVVITQNPDQEIYATGHNSVLQIPGKDEWYLVYHRFTRPKGIKMGSPAGFNREVCIDKMEFNADGSIKQVIPTLKGIEPLSNSK</sequence>
<gene>
    <name evidence="10" type="ORF">AQPE_2593</name>
</gene>
<dbReference type="InterPro" id="IPR010720">
    <property type="entry name" value="Alpha-L-AF_C"/>
</dbReference>
<dbReference type="Pfam" id="PF04616">
    <property type="entry name" value="Glyco_hydro_43"/>
    <property type="match status" value="1"/>
</dbReference>
<organism evidence="10 11">
    <name type="scientific">Aquipluma nitroreducens</name>
    <dbReference type="NCBI Taxonomy" id="2010828"/>
    <lineage>
        <taxon>Bacteria</taxon>
        <taxon>Pseudomonadati</taxon>
        <taxon>Bacteroidota</taxon>
        <taxon>Bacteroidia</taxon>
        <taxon>Marinilabiliales</taxon>
        <taxon>Prolixibacteraceae</taxon>
        <taxon>Aquipluma</taxon>
    </lineage>
</organism>
<keyword evidence="6" id="KW-0378">Hydrolase</keyword>
<dbReference type="Gene3D" id="2.60.120.260">
    <property type="entry name" value="Galactose-binding domain-like"/>
    <property type="match status" value="1"/>
</dbReference>
<dbReference type="EC" id="3.2.1.55" evidence="4"/>
<dbReference type="GO" id="GO:0046556">
    <property type="term" value="F:alpha-L-arabinofuranosidase activity"/>
    <property type="evidence" value="ECO:0007669"/>
    <property type="project" value="UniProtKB-EC"/>
</dbReference>
<dbReference type="Pfam" id="PF22848">
    <property type="entry name" value="ASD1_dom"/>
    <property type="match status" value="1"/>
</dbReference>
<dbReference type="SUPFAM" id="SSF75005">
    <property type="entry name" value="Arabinanase/levansucrase/invertase"/>
    <property type="match status" value="2"/>
</dbReference>
<comment type="similarity">
    <text evidence="2">Belongs to the glycosyl hydrolase 51 family.</text>
</comment>
<keyword evidence="11" id="KW-1185">Reference proteome</keyword>
<dbReference type="InterPro" id="IPR006710">
    <property type="entry name" value="Glyco_hydro_43"/>
</dbReference>
<dbReference type="InterPro" id="IPR055235">
    <property type="entry name" value="ASD1_cat"/>
</dbReference>
<evidence type="ECO:0000256" key="7">
    <source>
        <dbReference type="ARBA" id="ARBA00023295"/>
    </source>
</evidence>
<name>A0A5K7SA24_9BACT</name>
<dbReference type="PANTHER" id="PTHR31776:SF26">
    <property type="entry name" value="SECRETED ARABINOSIDASE"/>
    <property type="match status" value="1"/>
</dbReference>
<feature type="chain" id="PRO_5024394782" description="non-reducing end alpha-L-arabinofuranosidase" evidence="8">
    <location>
        <begin position="22"/>
        <end position="1254"/>
    </location>
</feature>
<dbReference type="AlphaFoldDB" id="A0A5K7SA24"/>
<dbReference type="InterPro" id="IPR023296">
    <property type="entry name" value="Glyco_hydro_beta-prop_sf"/>
</dbReference>
<dbReference type="EMBL" id="AP018694">
    <property type="protein sequence ID" value="BBE18431.1"/>
    <property type="molecule type" value="Genomic_DNA"/>
</dbReference>